<dbReference type="GO" id="GO:0005524">
    <property type="term" value="F:ATP binding"/>
    <property type="evidence" value="ECO:0007669"/>
    <property type="project" value="InterPro"/>
</dbReference>
<dbReference type="PROSITE" id="PS50076">
    <property type="entry name" value="DNAJ_2"/>
    <property type="match status" value="1"/>
</dbReference>
<evidence type="ECO:0000256" key="8">
    <source>
        <dbReference type="ARBA" id="ARBA00022833"/>
    </source>
</evidence>
<comment type="subunit">
    <text evidence="2 13">Homodimer.</text>
</comment>
<feature type="domain" description="J" evidence="15">
    <location>
        <begin position="5"/>
        <end position="69"/>
    </location>
</feature>
<keyword evidence="7 13" id="KW-0863">Zinc-finger</keyword>
<dbReference type="NCBIfam" id="NF008035">
    <property type="entry name" value="PRK10767.1"/>
    <property type="match status" value="1"/>
</dbReference>
<evidence type="ECO:0000256" key="10">
    <source>
        <dbReference type="ARBA" id="ARBA00023186"/>
    </source>
</evidence>
<feature type="repeat" description="CXXCXGXG motif" evidence="13">
    <location>
        <begin position="164"/>
        <end position="171"/>
    </location>
</feature>
<dbReference type="CDD" id="cd10747">
    <property type="entry name" value="DnaJ_C"/>
    <property type="match status" value="1"/>
</dbReference>
<feature type="repeat" description="CXXCXGXG motif" evidence="13">
    <location>
        <begin position="147"/>
        <end position="154"/>
    </location>
</feature>
<evidence type="ECO:0000259" key="16">
    <source>
        <dbReference type="PROSITE" id="PS51188"/>
    </source>
</evidence>
<comment type="similarity">
    <text evidence="11 13">Belongs to the DnaJ family.</text>
</comment>
<dbReference type="FunFam" id="1.10.287.110:FF:000031">
    <property type="entry name" value="Molecular chaperone DnaJ"/>
    <property type="match status" value="1"/>
</dbReference>
<dbReference type="Pfam" id="PF00226">
    <property type="entry name" value="DnaJ"/>
    <property type="match status" value="1"/>
</dbReference>
<feature type="binding site" evidence="13">
    <location>
        <position position="207"/>
    </location>
    <ligand>
        <name>Zn(2+)</name>
        <dbReference type="ChEBI" id="CHEBI:29105"/>
        <label>1</label>
    </ligand>
</feature>
<keyword evidence="5 13" id="KW-0479">Metal-binding</keyword>
<dbReference type="InterPro" id="IPR002939">
    <property type="entry name" value="DnaJ_C"/>
</dbReference>
<dbReference type="PANTHER" id="PTHR43096:SF48">
    <property type="entry name" value="CHAPERONE PROTEIN DNAJ"/>
    <property type="match status" value="1"/>
</dbReference>
<dbReference type="GO" id="GO:0006260">
    <property type="term" value="P:DNA replication"/>
    <property type="evidence" value="ECO:0007669"/>
    <property type="project" value="UniProtKB-KW"/>
</dbReference>
<comment type="domain">
    <text evidence="13">The J domain is necessary and sufficient to stimulate DnaK ATPase activity. Zinc center 1 plays an important role in the autonomous, DnaK-independent chaperone activity of DnaJ. Zinc center 2 is essential for interaction with DnaK and for DnaJ activity.</text>
</comment>
<dbReference type="GO" id="GO:0031072">
    <property type="term" value="F:heat shock protein binding"/>
    <property type="evidence" value="ECO:0007669"/>
    <property type="project" value="InterPro"/>
</dbReference>
<keyword evidence="8 13" id="KW-0862">Zinc</keyword>
<dbReference type="InterPro" id="IPR001623">
    <property type="entry name" value="DnaJ_domain"/>
</dbReference>
<evidence type="ECO:0000313" key="18">
    <source>
        <dbReference type="Proteomes" id="UP000886878"/>
    </source>
</evidence>
<dbReference type="NCBIfam" id="TIGR02349">
    <property type="entry name" value="DnaJ_bact"/>
    <property type="match status" value="1"/>
</dbReference>
<evidence type="ECO:0000256" key="4">
    <source>
        <dbReference type="ARBA" id="ARBA00022705"/>
    </source>
</evidence>
<feature type="repeat" description="CXXCXGXG motif" evidence="13">
    <location>
        <begin position="190"/>
        <end position="197"/>
    </location>
</feature>
<dbReference type="Gene3D" id="1.10.287.110">
    <property type="entry name" value="DnaJ domain"/>
    <property type="match status" value="1"/>
</dbReference>
<evidence type="ECO:0000256" key="2">
    <source>
        <dbReference type="ARBA" id="ARBA00011738"/>
    </source>
</evidence>
<dbReference type="NCBIfam" id="NF010869">
    <property type="entry name" value="PRK14276.1"/>
    <property type="match status" value="1"/>
</dbReference>
<evidence type="ECO:0000259" key="15">
    <source>
        <dbReference type="PROSITE" id="PS50076"/>
    </source>
</evidence>
<protein>
    <recommendedName>
        <fullName evidence="12 13">Chaperone protein DnaJ</fullName>
    </recommendedName>
</protein>
<dbReference type="GO" id="GO:0009408">
    <property type="term" value="P:response to heat"/>
    <property type="evidence" value="ECO:0007669"/>
    <property type="project" value="InterPro"/>
</dbReference>
<dbReference type="AlphaFoldDB" id="A0A9D1U3Q5"/>
<dbReference type="InterPro" id="IPR008971">
    <property type="entry name" value="HSP40/DnaJ_pept-bd"/>
</dbReference>
<dbReference type="Gene3D" id="2.10.230.10">
    <property type="entry name" value="Heat shock protein DnaJ, cysteine-rich domain"/>
    <property type="match status" value="1"/>
</dbReference>
<dbReference type="GO" id="GO:0042026">
    <property type="term" value="P:protein refolding"/>
    <property type="evidence" value="ECO:0007669"/>
    <property type="project" value="TreeGrafter"/>
</dbReference>
<reference evidence="17" key="1">
    <citation type="journal article" date="2021" name="PeerJ">
        <title>Extensive microbial diversity within the chicken gut microbiome revealed by metagenomics and culture.</title>
        <authorList>
            <person name="Gilroy R."/>
            <person name="Ravi A."/>
            <person name="Getino M."/>
            <person name="Pursley I."/>
            <person name="Horton D.L."/>
            <person name="Alikhan N.F."/>
            <person name="Baker D."/>
            <person name="Gharbi K."/>
            <person name="Hall N."/>
            <person name="Watson M."/>
            <person name="Adriaenssens E.M."/>
            <person name="Foster-Nyarko E."/>
            <person name="Jarju S."/>
            <person name="Secka A."/>
            <person name="Antonio M."/>
            <person name="Oren A."/>
            <person name="Chaudhuri R.R."/>
            <person name="La Ragione R."/>
            <person name="Hildebrand F."/>
            <person name="Pallen M.J."/>
        </authorList>
    </citation>
    <scope>NUCLEOTIDE SEQUENCE</scope>
    <source>
        <strain evidence="17">ChiHejej3B27-2180</strain>
    </source>
</reference>
<dbReference type="FunFam" id="2.60.260.20:FF:000004">
    <property type="entry name" value="Molecular chaperone DnaJ"/>
    <property type="match status" value="1"/>
</dbReference>
<dbReference type="CDD" id="cd10719">
    <property type="entry name" value="DnaJ_zf"/>
    <property type="match status" value="1"/>
</dbReference>
<feature type="binding site" evidence="13">
    <location>
        <position position="190"/>
    </location>
    <ligand>
        <name>Zn(2+)</name>
        <dbReference type="ChEBI" id="CHEBI:29105"/>
        <label>2</label>
    </ligand>
</feature>
<dbReference type="GO" id="GO:0005737">
    <property type="term" value="C:cytoplasm"/>
    <property type="evidence" value="ECO:0007669"/>
    <property type="project" value="UniProtKB-SubCell"/>
</dbReference>
<dbReference type="InterPro" id="IPR036410">
    <property type="entry name" value="HSP_DnaJ_Cys-rich_dom_sf"/>
</dbReference>
<keyword evidence="10 13" id="KW-0143">Chaperone</keyword>
<reference evidence="17" key="2">
    <citation type="submission" date="2021-04" db="EMBL/GenBank/DDBJ databases">
        <authorList>
            <person name="Gilroy R."/>
        </authorList>
    </citation>
    <scope>NUCLEOTIDE SEQUENCE</scope>
    <source>
        <strain evidence="17">ChiHejej3B27-2180</strain>
    </source>
</reference>
<dbReference type="PANTHER" id="PTHR43096">
    <property type="entry name" value="DNAJ HOMOLOG 1, MITOCHONDRIAL-RELATED"/>
    <property type="match status" value="1"/>
</dbReference>
<keyword evidence="4 13" id="KW-0235">DNA replication</keyword>
<gene>
    <name evidence="13 17" type="primary">dnaJ</name>
    <name evidence="17" type="ORF">H9876_01675</name>
</gene>
<comment type="function">
    <text evidence="13">Participates actively in the response to hyperosmotic and heat shock by preventing the aggregation of stress-denatured proteins and by disaggregating proteins, also in an autonomous, DnaK-independent fashion. Unfolded proteins bind initially to DnaJ; upon interaction with the DnaJ-bound protein, DnaK hydrolyzes its bound ATP, resulting in the formation of a stable complex. GrpE releases ADP from DnaK; ATP binding to DnaK triggers the release of the substrate protein, thus completing the reaction cycle. Several rounds of ATP-dependent interactions between DnaJ, DnaK and GrpE are required for fully efficient folding. Also involved, together with DnaK and GrpE, in the DNA replication of plasmids through activation of initiation proteins.</text>
</comment>
<keyword evidence="9 13" id="KW-0346">Stress response</keyword>
<evidence type="ECO:0000256" key="6">
    <source>
        <dbReference type="ARBA" id="ARBA00022737"/>
    </source>
</evidence>
<feature type="binding site" evidence="13">
    <location>
        <position position="167"/>
    </location>
    <ligand>
        <name>Zn(2+)</name>
        <dbReference type="ChEBI" id="CHEBI:29105"/>
        <label>2</label>
    </ligand>
</feature>
<evidence type="ECO:0000256" key="7">
    <source>
        <dbReference type="ARBA" id="ARBA00022771"/>
    </source>
</evidence>
<evidence type="ECO:0000256" key="1">
    <source>
        <dbReference type="ARBA" id="ARBA00004496"/>
    </source>
</evidence>
<dbReference type="Pfam" id="PF01556">
    <property type="entry name" value="DnaJ_C"/>
    <property type="match status" value="1"/>
</dbReference>
<feature type="binding site" evidence="13">
    <location>
        <position position="147"/>
    </location>
    <ligand>
        <name>Zn(2+)</name>
        <dbReference type="ChEBI" id="CHEBI:29105"/>
        <label>1</label>
    </ligand>
</feature>
<feature type="binding site" evidence="13">
    <location>
        <position position="150"/>
    </location>
    <ligand>
        <name>Zn(2+)</name>
        <dbReference type="ChEBI" id="CHEBI:29105"/>
        <label>1</label>
    </ligand>
</feature>
<name>A0A9D1U3Q5_9LACO</name>
<evidence type="ECO:0000256" key="9">
    <source>
        <dbReference type="ARBA" id="ARBA00023016"/>
    </source>
</evidence>
<dbReference type="GO" id="GO:0051082">
    <property type="term" value="F:unfolded protein binding"/>
    <property type="evidence" value="ECO:0007669"/>
    <property type="project" value="UniProtKB-UniRule"/>
</dbReference>
<evidence type="ECO:0000256" key="3">
    <source>
        <dbReference type="ARBA" id="ARBA00022490"/>
    </source>
</evidence>
<dbReference type="InterPro" id="IPR036869">
    <property type="entry name" value="J_dom_sf"/>
</dbReference>
<comment type="cofactor">
    <cofactor evidence="13">
        <name>Zn(2+)</name>
        <dbReference type="ChEBI" id="CHEBI:29105"/>
    </cofactor>
    <text evidence="13">Binds 2 Zn(2+) ions per monomer.</text>
</comment>
<dbReference type="InterPro" id="IPR001305">
    <property type="entry name" value="HSP_DnaJ_Cys-rich_dom"/>
</dbReference>
<feature type="repeat" description="CXXCXGXG motif" evidence="13">
    <location>
        <begin position="204"/>
        <end position="211"/>
    </location>
</feature>
<feature type="binding site" evidence="13">
    <location>
        <position position="204"/>
    </location>
    <ligand>
        <name>Zn(2+)</name>
        <dbReference type="ChEBI" id="CHEBI:29105"/>
        <label>1</label>
    </ligand>
</feature>
<dbReference type="GO" id="GO:0008270">
    <property type="term" value="F:zinc ion binding"/>
    <property type="evidence" value="ECO:0007669"/>
    <property type="project" value="UniProtKB-UniRule"/>
</dbReference>
<dbReference type="PROSITE" id="PS51188">
    <property type="entry name" value="ZF_CR"/>
    <property type="match status" value="1"/>
</dbReference>
<evidence type="ECO:0000256" key="11">
    <source>
        <dbReference type="ARBA" id="ARBA00061004"/>
    </source>
</evidence>
<dbReference type="SUPFAM" id="SSF57938">
    <property type="entry name" value="DnaJ/Hsp40 cysteine-rich domain"/>
    <property type="match status" value="1"/>
</dbReference>
<dbReference type="InterPro" id="IPR012724">
    <property type="entry name" value="DnaJ"/>
</dbReference>
<dbReference type="SUPFAM" id="SSF49493">
    <property type="entry name" value="HSP40/DnaJ peptide-binding domain"/>
    <property type="match status" value="2"/>
</dbReference>
<sequence length="378" mass="40897">MAEKDYYKTLGVDRKASEKDIKRAFRRLAAKYHPDVNHEPGAEQKFKEINEAYEVLGNKEKRAQYDQFGAAGVNGQAGGGAGAAGAQFGGFGGFDDIFNMFTGGGARRANPNQPRQGSDLQYTMSLTFMEAVFGKQTKIRYNRQEECKTCHGTGARPGTSPTTCSRCGGSGFIVTMRNTPFGRMQQQSTCPVCGGTGKEIKDKCNTCHGSGRVQQRHEIKVKIPAGVDDGEQMRLAGQGEAGVNGGPYGDLYIVFQVSPSKDFQRDGSEIYVDQDISFAQAALGDKVKVKTVHGDVDLKIPAGTQSGTNFRLRNKGVPHVNGSGNGDEHVRVHVKTPTHLNKRQREALMAFAAAGGEKAADGVKPGFFEKLRDAFDDK</sequence>
<dbReference type="FunFam" id="2.10.230.10:FF:000002">
    <property type="entry name" value="Molecular chaperone DnaJ"/>
    <property type="match status" value="1"/>
</dbReference>
<evidence type="ECO:0000256" key="14">
    <source>
        <dbReference type="PROSITE-ProRule" id="PRU00546"/>
    </source>
</evidence>
<proteinExistence type="inferred from homology"/>
<evidence type="ECO:0000313" key="17">
    <source>
        <dbReference type="EMBL" id="HIW70080.1"/>
    </source>
</evidence>
<evidence type="ECO:0000256" key="5">
    <source>
        <dbReference type="ARBA" id="ARBA00022723"/>
    </source>
</evidence>
<dbReference type="Pfam" id="PF00684">
    <property type="entry name" value="DnaJ_CXXCXGXG"/>
    <property type="match status" value="1"/>
</dbReference>
<dbReference type="SUPFAM" id="SSF46565">
    <property type="entry name" value="Chaperone J-domain"/>
    <property type="match status" value="1"/>
</dbReference>
<dbReference type="PROSITE" id="PS00636">
    <property type="entry name" value="DNAJ_1"/>
    <property type="match status" value="1"/>
</dbReference>
<evidence type="ECO:0000256" key="12">
    <source>
        <dbReference type="ARBA" id="ARBA00067609"/>
    </source>
</evidence>
<evidence type="ECO:0000256" key="13">
    <source>
        <dbReference type="HAMAP-Rule" id="MF_01152"/>
    </source>
</evidence>
<feature type="zinc finger region" description="CR-type" evidence="14">
    <location>
        <begin position="134"/>
        <end position="216"/>
    </location>
</feature>
<organism evidence="17 18">
    <name type="scientific">Candidatus Limosilactobacillus merdipullorum</name>
    <dbReference type="NCBI Taxonomy" id="2838653"/>
    <lineage>
        <taxon>Bacteria</taxon>
        <taxon>Bacillati</taxon>
        <taxon>Bacillota</taxon>
        <taxon>Bacilli</taxon>
        <taxon>Lactobacillales</taxon>
        <taxon>Lactobacillaceae</taxon>
        <taxon>Limosilactobacillus</taxon>
    </lineage>
</organism>
<feature type="domain" description="CR-type" evidence="16">
    <location>
        <begin position="134"/>
        <end position="216"/>
    </location>
</feature>
<dbReference type="SMART" id="SM00271">
    <property type="entry name" value="DnaJ"/>
    <property type="match status" value="1"/>
</dbReference>
<dbReference type="Proteomes" id="UP000886878">
    <property type="component" value="Unassembled WGS sequence"/>
</dbReference>
<dbReference type="HAMAP" id="MF_01152">
    <property type="entry name" value="DnaJ"/>
    <property type="match status" value="1"/>
</dbReference>
<feature type="binding site" evidence="13">
    <location>
        <position position="193"/>
    </location>
    <ligand>
        <name>Zn(2+)</name>
        <dbReference type="ChEBI" id="CHEBI:29105"/>
        <label>2</label>
    </ligand>
</feature>
<feature type="binding site" evidence="13">
    <location>
        <position position="164"/>
    </location>
    <ligand>
        <name>Zn(2+)</name>
        <dbReference type="ChEBI" id="CHEBI:29105"/>
        <label>2</label>
    </ligand>
</feature>
<keyword evidence="3 13" id="KW-0963">Cytoplasm</keyword>
<dbReference type="PRINTS" id="PR00625">
    <property type="entry name" value="JDOMAIN"/>
</dbReference>
<dbReference type="Gene3D" id="2.60.260.20">
    <property type="entry name" value="Urease metallochaperone UreE, N-terminal domain"/>
    <property type="match status" value="2"/>
</dbReference>
<dbReference type="InterPro" id="IPR018253">
    <property type="entry name" value="DnaJ_domain_CS"/>
</dbReference>
<dbReference type="EMBL" id="DXGK01000031">
    <property type="protein sequence ID" value="HIW70080.1"/>
    <property type="molecule type" value="Genomic_DNA"/>
</dbReference>
<accession>A0A9D1U3Q5</accession>
<comment type="subcellular location">
    <subcellularLocation>
        <location evidence="1 13">Cytoplasm</location>
    </subcellularLocation>
</comment>
<comment type="caution">
    <text evidence="17">The sequence shown here is derived from an EMBL/GenBank/DDBJ whole genome shotgun (WGS) entry which is preliminary data.</text>
</comment>
<dbReference type="CDD" id="cd06257">
    <property type="entry name" value="DnaJ"/>
    <property type="match status" value="1"/>
</dbReference>
<keyword evidence="6 13" id="KW-0677">Repeat</keyword>